<reference evidence="1 2" key="1">
    <citation type="submission" date="2020-09" db="EMBL/GenBank/DDBJ databases">
        <title>Paenibacillus sp. CAU 1523 isolated from sand of Haeundae Beach.</title>
        <authorList>
            <person name="Kim W."/>
        </authorList>
    </citation>
    <scope>NUCLEOTIDE SEQUENCE [LARGE SCALE GENOMIC DNA]</scope>
    <source>
        <strain evidence="1 2">CAU 1523</strain>
    </source>
</reference>
<dbReference type="RefSeq" id="WP_192023840.1">
    <property type="nucleotide sequence ID" value="NZ_JACYTN010000002.1"/>
</dbReference>
<sequence>MTKMETWRVLKPHELESVDGIAYTYDKSGNLTADGKRQYRYNEHDQLILVKDENGKVLFQADYDETGKRTLVITPSVTTNYFYDGDNVIYETNEKNEITVQYTWDDSGNPVTMTKD</sequence>
<evidence type="ECO:0000313" key="2">
    <source>
        <dbReference type="Proteomes" id="UP000634529"/>
    </source>
</evidence>
<comment type="caution">
    <text evidence="1">The sequence shown here is derived from an EMBL/GenBank/DDBJ whole genome shotgun (WGS) entry which is preliminary data.</text>
</comment>
<dbReference type="EMBL" id="JACYTN010000002">
    <property type="protein sequence ID" value="MBD8497391.1"/>
    <property type="molecule type" value="Genomic_DNA"/>
</dbReference>
<name>A0ABR9AWQ6_9BACL</name>
<evidence type="ECO:0000313" key="1">
    <source>
        <dbReference type="EMBL" id="MBD8497391.1"/>
    </source>
</evidence>
<dbReference type="Proteomes" id="UP000634529">
    <property type="component" value="Unassembled WGS sequence"/>
</dbReference>
<protein>
    <submittedName>
        <fullName evidence="1">Uncharacterized protein</fullName>
    </submittedName>
</protein>
<dbReference type="Gene3D" id="2.180.10.10">
    <property type="entry name" value="RHS repeat-associated core"/>
    <property type="match status" value="1"/>
</dbReference>
<keyword evidence="2" id="KW-1185">Reference proteome</keyword>
<accession>A0ABR9AWQ6</accession>
<proteinExistence type="predicted"/>
<gene>
    <name evidence="1" type="ORF">IFO66_03655</name>
</gene>
<organism evidence="1 2">
    <name type="scientific">Paenibacillus arenosi</name>
    <dbReference type="NCBI Taxonomy" id="2774142"/>
    <lineage>
        <taxon>Bacteria</taxon>
        <taxon>Bacillati</taxon>
        <taxon>Bacillota</taxon>
        <taxon>Bacilli</taxon>
        <taxon>Bacillales</taxon>
        <taxon>Paenibacillaceae</taxon>
        <taxon>Paenibacillus</taxon>
    </lineage>
</organism>